<evidence type="ECO:0000256" key="5">
    <source>
        <dbReference type="ARBA" id="ARBA00022741"/>
    </source>
</evidence>
<dbReference type="GO" id="GO:0005524">
    <property type="term" value="F:ATP binding"/>
    <property type="evidence" value="ECO:0007669"/>
    <property type="project" value="UniProtKB-KW"/>
</dbReference>
<proteinExistence type="inferred from homology"/>
<evidence type="ECO:0000313" key="10">
    <source>
        <dbReference type="Proteomes" id="UP000280434"/>
    </source>
</evidence>
<evidence type="ECO:0000256" key="4">
    <source>
        <dbReference type="ARBA" id="ARBA00022519"/>
    </source>
</evidence>
<keyword evidence="6 9" id="KW-0067">ATP-binding</keyword>
<dbReference type="GO" id="GO:0016887">
    <property type="term" value="F:ATP hydrolysis activity"/>
    <property type="evidence" value="ECO:0007669"/>
    <property type="project" value="InterPro"/>
</dbReference>
<dbReference type="InterPro" id="IPR003593">
    <property type="entry name" value="AAA+_ATPase"/>
</dbReference>
<evidence type="ECO:0000256" key="2">
    <source>
        <dbReference type="ARBA" id="ARBA00022448"/>
    </source>
</evidence>
<keyword evidence="3" id="KW-1003">Cell membrane</keyword>
<organism evidence="9 10">
    <name type="scientific">Trinickia fusca</name>
    <dbReference type="NCBI Taxonomy" id="2419777"/>
    <lineage>
        <taxon>Bacteria</taxon>
        <taxon>Pseudomonadati</taxon>
        <taxon>Pseudomonadota</taxon>
        <taxon>Betaproteobacteria</taxon>
        <taxon>Burkholderiales</taxon>
        <taxon>Burkholderiaceae</taxon>
        <taxon>Trinickia</taxon>
    </lineage>
</organism>
<dbReference type="AlphaFoldDB" id="A0A494XN57"/>
<keyword evidence="5" id="KW-0547">Nucleotide-binding</keyword>
<feature type="domain" description="ABC transporter" evidence="8">
    <location>
        <begin position="8"/>
        <end position="233"/>
    </location>
</feature>
<keyword evidence="2" id="KW-0813">Transport</keyword>
<dbReference type="EMBL" id="RBZV01000001">
    <property type="protein sequence ID" value="RKP52110.1"/>
    <property type="molecule type" value="Genomic_DNA"/>
</dbReference>
<evidence type="ECO:0000313" key="9">
    <source>
        <dbReference type="EMBL" id="RKP52110.1"/>
    </source>
</evidence>
<dbReference type="RefSeq" id="WP_121274821.1">
    <property type="nucleotide sequence ID" value="NZ_RBZV01000001.1"/>
</dbReference>
<sequence>MTSPLPLLQIETLVAGHGRLDVLNDVSLALAPGELACVLGPPGAGKTTLLMAIAGLVRAKRGSIRFANEEIRRKRPSDILARGIAYVPQNRLLFSNLSVRENLLAGVWREPDRARIEADVTRLFERFPSLKAQATQSAGKLSSGERQRLAIARALMSRPSLLLLDEPSSGLAAPDVDDVFALLAELNSEGTAVVFAEKTTREALRIARHVYVLEQGRITFGGEAKHFGAAGFAQPA</sequence>
<comment type="caution">
    <text evidence="9">The sequence shown here is derived from an EMBL/GenBank/DDBJ whole genome shotgun (WGS) entry which is preliminary data.</text>
</comment>
<protein>
    <submittedName>
        <fullName evidence="9">ABC transporter ATP-binding protein</fullName>
    </submittedName>
</protein>
<dbReference type="PANTHER" id="PTHR43820:SF4">
    <property type="entry name" value="HIGH-AFFINITY BRANCHED-CHAIN AMINO ACID TRANSPORT ATP-BINDING PROTEIN LIVF"/>
    <property type="match status" value="1"/>
</dbReference>
<evidence type="ECO:0000259" key="8">
    <source>
        <dbReference type="PROSITE" id="PS50893"/>
    </source>
</evidence>
<comment type="similarity">
    <text evidence="1">Belongs to the ABC transporter superfamily.</text>
</comment>
<evidence type="ECO:0000256" key="7">
    <source>
        <dbReference type="ARBA" id="ARBA00022970"/>
    </source>
</evidence>
<dbReference type="PANTHER" id="PTHR43820">
    <property type="entry name" value="HIGH-AFFINITY BRANCHED-CHAIN AMINO ACID TRANSPORT ATP-BINDING PROTEIN LIVF"/>
    <property type="match status" value="1"/>
</dbReference>
<dbReference type="InterPro" id="IPR017871">
    <property type="entry name" value="ABC_transporter-like_CS"/>
</dbReference>
<dbReference type="GO" id="GO:0015658">
    <property type="term" value="F:branched-chain amino acid transmembrane transporter activity"/>
    <property type="evidence" value="ECO:0007669"/>
    <property type="project" value="TreeGrafter"/>
</dbReference>
<dbReference type="OrthoDB" id="9093734at2"/>
<evidence type="ECO:0000256" key="6">
    <source>
        <dbReference type="ARBA" id="ARBA00022840"/>
    </source>
</evidence>
<dbReference type="InterPro" id="IPR003439">
    <property type="entry name" value="ABC_transporter-like_ATP-bd"/>
</dbReference>
<evidence type="ECO:0000256" key="3">
    <source>
        <dbReference type="ARBA" id="ARBA00022475"/>
    </source>
</evidence>
<dbReference type="Gene3D" id="3.40.50.300">
    <property type="entry name" value="P-loop containing nucleotide triphosphate hydrolases"/>
    <property type="match status" value="1"/>
</dbReference>
<dbReference type="InterPro" id="IPR027417">
    <property type="entry name" value="P-loop_NTPase"/>
</dbReference>
<keyword evidence="7" id="KW-0029">Amino-acid transport</keyword>
<dbReference type="Pfam" id="PF00005">
    <property type="entry name" value="ABC_tran"/>
    <property type="match status" value="1"/>
</dbReference>
<evidence type="ECO:0000256" key="1">
    <source>
        <dbReference type="ARBA" id="ARBA00005417"/>
    </source>
</evidence>
<keyword evidence="10" id="KW-1185">Reference proteome</keyword>
<dbReference type="Proteomes" id="UP000280434">
    <property type="component" value="Unassembled WGS sequence"/>
</dbReference>
<dbReference type="PROSITE" id="PS50893">
    <property type="entry name" value="ABC_TRANSPORTER_2"/>
    <property type="match status" value="1"/>
</dbReference>
<dbReference type="GO" id="GO:0015807">
    <property type="term" value="P:L-amino acid transport"/>
    <property type="evidence" value="ECO:0007669"/>
    <property type="project" value="TreeGrafter"/>
</dbReference>
<dbReference type="PROSITE" id="PS00211">
    <property type="entry name" value="ABC_TRANSPORTER_1"/>
    <property type="match status" value="1"/>
</dbReference>
<accession>A0A494XN57</accession>
<dbReference type="SMART" id="SM00382">
    <property type="entry name" value="AAA"/>
    <property type="match status" value="1"/>
</dbReference>
<dbReference type="SUPFAM" id="SSF52540">
    <property type="entry name" value="P-loop containing nucleoside triphosphate hydrolases"/>
    <property type="match status" value="1"/>
</dbReference>
<name>A0A494XN57_9BURK</name>
<reference evidence="9 10" key="1">
    <citation type="submission" date="2018-10" db="EMBL/GenBank/DDBJ databases">
        <title>Paraburkholderia sp. 7MK8-2, isolated from soil.</title>
        <authorList>
            <person name="Gao Z.-H."/>
            <person name="Qiu L.-H."/>
        </authorList>
    </citation>
    <scope>NUCLEOTIDE SEQUENCE [LARGE SCALE GENOMIC DNA]</scope>
    <source>
        <strain evidence="9 10">7MK8-2</strain>
    </source>
</reference>
<dbReference type="CDD" id="cd03224">
    <property type="entry name" value="ABC_TM1139_LivF_branched"/>
    <property type="match status" value="1"/>
</dbReference>
<keyword evidence="4" id="KW-0472">Membrane</keyword>
<gene>
    <name evidence="9" type="ORF">D7S89_00705</name>
</gene>
<keyword evidence="4" id="KW-0997">Cell inner membrane</keyword>
<dbReference type="InterPro" id="IPR052156">
    <property type="entry name" value="BCAA_Transport_ATP-bd_LivF"/>
</dbReference>